<dbReference type="SUPFAM" id="SSF110997">
    <property type="entry name" value="Sporulation related repeat"/>
    <property type="match status" value="1"/>
</dbReference>
<sequence>MDKPKITIRAWVPLEKRKKSSDNQLKDNSKLIFNTQTIGSMDLVEKNFNKEDNLQSELNDQHNMDYVTFTKHPTRNIYYRDYSDVDRRKINRRKRKNNGINPQFIKAIVAGTSAIITGMIFGYILLNYYLQPMFEQENVNGQISSQQQFSNSEIKINQSIPLQNIYVLQVGVFSERSRAELILSEQKTLGRAAVIVGQGPYRVFVGIGSTKEVAESLKSSLNSQDLEIYVKEYTIPEYKIKLPSETNQSFFKFITIGDQMVDLLAKGSISGLTDYPSGIDYEELVRLHQQFLLEAQIIKAYIKEENLFLEQKVLQSMVEQMNYAVEAATEYRKNPNKQYLWKIQESLINYKMSYEGLTKSQSEI</sequence>
<dbReference type="Gene3D" id="3.30.70.1070">
    <property type="entry name" value="Sporulation related repeat"/>
    <property type="match status" value="1"/>
</dbReference>
<evidence type="ECO:0000259" key="2">
    <source>
        <dbReference type="Pfam" id="PF05036"/>
    </source>
</evidence>
<comment type="caution">
    <text evidence="3">The sequence shown here is derived from an EMBL/GenBank/DDBJ whole genome shotgun (WGS) entry which is preliminary data.</text>
</comment>
<evidence type="ECO:0000313" key="3">
    <source>
        <dbReference type="EMBL" id="OEF98050.1"/>
    </source>
</evidence>
<dbReference type="Proteomes" id="UP000243739">
    <property type="component" value="Unassembled WGS sequence"/>
</dbReference>
<proteinExistence type="predicted"/>
<evidence type="ECO:0000313" key="4">
    <source>
        <dbReference type="Proteomes" id="UP000243739"/>
    </source>
</evidence>
<dbReference type="Pfam" id="PF05036">
    <property type="entry name" value="SPOR"/>
    <property type="match status" value="1"/>
</dbReference>
<keyword evidence="1" id="KW-1133">Transmembrane helix</keyword>
<keyword evidence="4" id="KW-1185">Reference proteome</keyword>
<dbReference type="EMBL" id="MIJF01000056">
    <property type="protein sequence ID" value="OEF98050.1"/>
    <property type="molecule type" value="Genomic_DNA"/>
</dbReference>
<keyword evidence="1" id="KW-0812">Transmembrane</keyword>
<dbReference type="AlphaFoldDB" id="A0A1D2YSS0"/>
<name>A0A1D2YSS0_9BACI</name>
<dbReference type="InterPro" id="IPR036680">
    <property type="entry name" value="SPOR-like_sf"/>
</dbReference>
<dbReference type="InterPro" id="IPR007730">
    <property type="entry name" value="SPOR-like_dom"/>
</dbReference>
<evidence type="ECO:0000256" key="1">
    <source>
        <dbReference type="SAM" id="Phobius"/>
    </source>
</evidence>
<feature type="domain" description="SPOR" evidence="2">
    <location>
        <begin position="165"/>
        <end position="225"/>
    </location>
</feature>
<keyword evidence="1" id="KW-0472">Membrane</keyword>
<dbReference type="OrthoDB" id="2680382at2"/>
<feature type="transmembrane region" description="Helical" evidence="1">
    <location>
        <begin position="104"/>
        <end position="130"/>
    </location>
</feature>
<organism evidence="3 4">
    <name type="scientific">Vulcanibacillus modesticaldus</name>
    <dbReference type="NCBI Taxonomy" id="337097"/>
    <lineage>
        <taxon>Bacteria</taxon>
        <taxon>Bacillati</taxon>
        <taxon>Bacillota</taxon>
        <taxon>Bacilli</taxon>
        <taxon>Bacillales</taxon>
        <taxon>Bacillaceae</taxon>
        <taxon>Vulcanibacillus</taxon>
    </lineage>
</organism>
<dbReference type="RefSeq" id="WP_069657350.1">
    <property type="nucleotide sequence ID" value="NZ_MIJF01000056.1"/>
</dbReference>
<reference evidence="3 4" key="1">
    <citation type="submission" date="2016-09" db="EMBL/GenBank/DDBJ databases">
        <title>Draft genome sequence for the type strain of Vulcanibacillus modesticaldus BR, a strictly anaerobic, moderately thermophilic, and nitrate-reducing bacterium from deep sea-hydrothermal vents of the Mid-Atlantic Ridge.</title>
        <authorList>
            <person name="Abin C.A."/>
            <person name="Hollibaugh J.T."/>
        </authorList>
    </citation>
    <scope>NUCLEOTIDE SEQUENCE [LARGE SCALE GENOMIC DNA]</scope>
    <source>
        <strain evidence="3 4">BR</strain>
    </source>
</reference>
<protein>
    <recommendedName>
        <fullName evidence="2">SPOR domain-containing protein</fullName>
    </recommendedName>
</protein>
<gene>
    <name evidence="3" type="ORF">BHF71_03245</name>
</gene>
<dbReference type="STRING" id="337097.BHF71_03245"/>
<dbReference type="GO" id="GO:0042834">
    <property type="term" value="F:peptidoglycan binding"/>
    <property type="evidence" value="ECO:0007669"/>
    <property type="project" value="InterPro"/>
</dbReference>
<accession>A0A1D2YSS0</accession>